<evidence type="ECO:0000313" key="2">
    <source>
        <dbReference type="Proteomes" id="UP000593802"/>
    </source>
</evidence>
<dbReference type="KEGG" id="eff:skT53_14550"/>
<reference evidence="1 2" key="1">
    <citation type="submission" date="2020-08" db="EMBL/GenBank/DDBJ databases">
        <title>Complete Genome Sequence of Effusibacillus dendaii Strain skT53, Isolated from Farmland soil.</title>
        <authorList>
            <person name="Konishi T."/>
            <person name="Kawasaki H."/>
        </authorList>
    </citation>
    <scope>NUCLEOTIDE SEQUENCE [LARGE SCALE GENOMIC DNA]</scope>
    <source>
        <strain evidence="2">skT53</strain>
    </source>
</reference>
<dbReference type="Proteomes" id="UP000593802">
    <property type="component" value="Chromosome"/>
</dbReference>
<protein>
    <submittedName>
        <fullName evidence="1">Uncharacterized protein</fullName>
    </submittedName>
</protein>
<accession>A0A7I8DD68</accession>
<sequence>MKGELKQMCNSCGEVFPMDWTCAMRNEGNGEWSTYHLYCKPPEKKCEDCGLHRNVCDECRELPDEEA</sequence>
<proteinExistence type="predicted"/>
<dbReference type="EMBL" id="AP023366">
    <property type="protein sequence ID" value="BCJ86470.1"/>
    <property type="molecule type" value="Genomic_DNA"/>
</dbReference>
<evidence type="ECO:0000313" key="1">
    <source>
        <dbReference type="EMBL" id="BCJ86470.1"/>
    </source>
</evidence>
<keyword evidence="2" id="KW-1185">Reference proteome</keyword>
<gene>
    <name evidence="1" type="ORF">skT53_14550</name>
</gene>
<dbReference type="AlphaFoldDB" id="A0A7I8DD68"/>
<organism evidence="1 2">
    <name type="scientific">Effusibacillus dendaii</name>
    <dbReference type="NCBI Taxonomy" id="2743772"/>
    <lineage>
        <taxon>Bacteria</taxon>
        <taxon>Bacillati</taxon>
        <taxon>Bacillota</taxon>
        <taxon>Bacilli</taxon>
        <taxon>Bacillales</taxon>
        <taxon>Alicyclobacillaceae</taxon>
        <taxon>Effusibacillus</taxon>
    </lineage>
</organism>
<name>A0A7I8DD68_9BACL</name>